<dbReference type="Gene3D" id="1.10.260.40">
    <property type="entry name" value="lambda repressor-like DNA-binding domains"/>
    <property type="match status" value="1"/>
</dbReference>
<keyword evidence="3" id="KW-0804">Transcription</keyword>
<dbReference type="InterPro" id="IPR010982">
    <property type="entry name" value="Lambda_DNA-bd_dom_sf"/>
</dbReference>
<dbReference type="GO" id="GO:0003700">
    <property type="term" value="F:DNA-binding transcription factor activity"/>
    <property type="evidence" value="ECO:0007669"/>
    <property type="project" value="TreeGrafter"/>
</dbReference>
<dbReference type="EMBL" id="JAPKNK010000009">
    <property type="protein sequence ID" value="MCX5571234.1"/>
    <property type="molecule type" value="Genomic_DNA"/>
</dbReference>
<dbReference type="GO" id="GO:0000976">
    <property type="term" value="F:transcription cis-regulatory region binding"/>
    <property type="evidence" value="ECO:0007669"/>
    <property type="project" value="TreeGrafter"/>
</dbReference>
<evidence type="ECO:0000313" key="5">
    <source>
        <dbReference type="EMBL" id="MCX5571234.1"/>
    </source>
</evidence>
<dbReference type="InterPro" id="IPR028082">
    <property type="entry name" value="Peripla_BP_I"/>
</dbReference>
<dbReference type="CDD" id="cd01392">
    <property type="entry name" value="HTH_LacI"/>
    <property type="match status" value="1"/>
</dbReference>
<dbReference type="PANTHER" id="PTHR30146">
    <property type="entry name" value="LACI-RELATED TRANSCRIPTIONAL REPRESSOR"/>
    <property type="match status" value="1"/>
</dbReference>
<reference evidence="5" key="1">
    <citation type="submission" date="2022-11" db="EMBL/GenBank/DDBJ databases">
        <title>Biodiversity and phylogenetic relationships of bacteria.</title>
        <authorList>
            <person name="Machado R.A.R."/>
            <person name="Bhat A."/>
            <person name="Loulou A."/>
            <person name="Kallel S."/>
        </authorList>
    </citation>
    <scope>NUCLEOTIDE SEQUENCE</scope>
    <source>
        <strain evidence="5">K-TC2</strain>
    </source>
</reference>
<dbReference type="PANTHER" id="PTHR30146:SF109">
    <property type="entry name" value="HTH-TYPE TRANSCRIPTIONAL REGULATOR GALS"/>
    <property type="match status" value="1"/>
</dbReference>
<evidence type="ECO:0000256" key="3">
    <source>
        <dbReference type="ARBA" id="ARBA00023163"/>
    </source>
</evidence>
<dbReference type="SUPFAM" id="SSF53822">
    <property type="entry name" value="Periplasmic binding protein-like I"/>
    <property type="match status" value="1"/>
</dbReference>
<proteinExistence type="predicted"/>
<dbReference type="SUPFAM" id="SSF47413">
    <property type="entry name" value="lambda repressor-like DNA-binding domains"/>
    <property type="match status" value="1"/>
</dbReference>
<gene>
    <name evidence="5" type="ORF">OSH07_18680</name>
</gene>
<dbReference type="SMART" id="SM00354">
    <property type="entry name" value="HTH_LACI"/>
    <property type="match status" value="1"/>
</dbReference>
<dbReference type="PROSITE" id="PS00356">
    <property type="entry name" value="HTH_LACI_1"/>
    <property type="match status" value="1"/>
</dbReference>
<sequence length="345" mass="36772">MSDKPVSIRDVAERAGVSPGTVSNVMNGSKPVNPALAARVREAARELGYQADRAGALLRTGKARIIAVLVPDLDNPFFTSIVSAVESCLSDQGYEIIVASSNGDEATEQSRLAAMLAWRPAGLVVIPCSDEFPTRALIERTRIPYVVADRITRDPSADTVSVDNVNAGTIGAQHLLELGHRNILVAASVLSLGNIRERCAGIAETLARAGAPEPTFLEAGNHFERAAVRIFQWLEENPWPTAILALTNFTTLGALAALADRQIAVPRPISLIGFDDYAWMRARATPLTAIRQPVPEIGAAIWARLKARIEGDTAPPAHIQLECSLKVRASTAPPSPQDGISTNAG</sequence>
<organism evidence="5 6">
    <name type="scientific">Kaistia nematophila</name>
    <dbReference type="NCBI Taxonomy" id="2994654"/>
    <lineage>
        <taxon>Bacteria</taxon>
        <taxon>Pseudomonadati</taxon>
        <taxon>Pseudomonadota</taxon>
        <taxon>Alphaproteobacteria</taxon>
        <taxon>Hyphomicrobiales</taxon>
        <taxon>Kaistiaceae</taxon>
        <taxon>Kaistia</taxon>
    </lineage>
</organism>
<dbReference type="Proteomes" id="UP001144805">
    <property type="component" value="Unassembled WGS sequence"/>
</dbReference>
<dbReference type="CDD" id="cd06267">
    <property type="entry name" value="PBP1_LacI_sugar_binding-like"/>
    <property type="match status" value="1"/>
</dbReference>
<keyword evidence="1" id="KW-0805">Transcription regulation</keyword>
<evidence type="ECO:0000256" key="2">
    <source>
        <dbReference type="ARBA" id="ARBA00023125"/>
    </source>
</evidence>
<dbReference type="PROSITE" id="PS50932">
    <property type="entry name" value="HTH_LACI_2"/>
    <property type="match status" value="1"/>
</dbReference>
<keyword evidence="6" id="KW-1185">Reference proteome</keyword>
<protein>
    <submittedName>
        <fullName evidence="5">LacI family DNA-binding transcriptional regulator</fullName>
    </submittedName>
</protein>
<dbReference type="InterPro" id="IPR000843">
    <property type="entry name" value="HTH_LacI"/>
</dbReference>
<evidence type="ECO:0000259" key="4">
    <source>
        <dbReference type="PROSITE" id="PS50932"/>
    </source>
</evidence>
<dbReference type="RefSeq" id="WP_266340196.1">
    <property type="nucleotide sequence ID" value="NZ_JAPKNK010000009.1"/>
</dbReference>
<name>A0A9X3IM00_9HYPH</name>
<comment type="caution">
    <text evidence="5">The sequence shown here is derived from an EMBL/GenBank/DDBJ whole genome shotgun (WGS) entry which is preliminary data.</text>
</comment>
<evidence type="ECO:0000313" key="6">
    <source>
        <dbReference type="Proteomes" id="UP001144805"/>
    </source>
</evidence>
<accession>A0A9X3IM00</accession>
<feature type="domain" description="HTH lacI-type" evidence="4">
    <location>
        <begin position="6"/>
        <end position="60"/>
    </location>
</feature>
<dbReference type="Gene3D" id="3.40.50.2300">
    <property type="match status" value="2"/>
</dbReference>
<dbReference type="Pfam" id="PF13377">
    <property type="entry name" value="Peripla_BP_3"/>
    <property type="match status" value="1"/>
</dbReference>
<dbReference type="InterPro" id="IPR046335">
    <property type="entry name" value="LacI/GalR-like_sensor"/>
</dbReference>
<evidence type="ECO:0000256" key="1">
    <source>
        <dbReference type="ARBA" id="ARBA00023015"/>
    </source>
</evidence>
<dbReference type="AlphaFoldDB" id="A0A9X3IM00"/>
<dbReference type="Pfam" id="PF00356">
    <property type="entry name" value="LacI"/>
    <property type="match status" value="1"/>
</dbReference>
<keyword evidence="2 5" id="KW-0238">DNA-binding</keyword>